<feature type="compositionally biased region" description="Basic residues" evidence="1">
    <location>
        <begin position="41"/>
        <end position="55"/>
    </location>
</feature>
<reference evidence="2" key="1">
    <citation type="journal article" date="2020" name="Stud. Mycol.">
        <title>101 Dothideomycetes genomes: a test case for predicting lifestyles and emergence of pathogens.</title>
        <authorList>
            <person name="Haridas S."/>
            <person name="Albert R."/>
            <person name="Binder M."/>
            <person name="Bloem J."/>
            <person name="Labutti K."/>
            <person name="Salamov A."/>
            <person name="Andreopoulos B."/>
            <person name="Baker S."/>
            <person name="Barry K."/>
            <person name="Bills G."/>
            <person name="Bluhm B."/>
            <person name="Cannon C."/>
            <person name="Castanera R."/>
            <person name="Culley D."/>
            <person name="Daum C."/>
            <person name="Ezra D."/>
            <person name="Gonzalez J."/>
            <person name="Henrissat B."/>
            <person name="Kuo A."/>
            <person name="Liang C."/>
            <person name="Lipzen A."/>
            <person name="Lutzoni F."/>
            <person name="Magnuson J."/>
            <person name="Mondo S."/>
            <person name="Nolan M."/>
            <person name="Ohm R."/>
            <person name="Pangilinan J."/>
            <person name="Park H.-J."/>
            <person name="Ramirez L."/>
            <person name="Alfaro M."/>
            <person name="Sun H."/>
            <person name="Tritt A."/>
            <person name="Yoshinaga Y."/>
            <person name="Zwiers L.-H."/>
            <person name="Turgeon B."/>
            <person name="Goodwin S."/>
            <person name="Spatafora J."/>
            <person name="Crous P."/>
            <person name="Grigoriev I."/>
        </authorList>
    </citation>
    <scope>NUCLEOTIDE SEQUENCE</scope>
    <source>
        <strain evidence="2">CBS 675.92</strain>
    </source>
</reference>
<keyword evidence="3" id="KW-1185">Reference proteome</keyword>
<dbReference type="InterPro" id="IPR032704">
    <property type="entry name" value="Cms1"/>
</dbReference>
<dbReference type="PANTHER" id="PTHR24030:SF0">
    <property type="entry name" value="PROTEIN CMSS1"/>
    <property type="match status" value="1"/>
</dbReference>
<dbReference type="InterPro" id="IPR027417">
    <property type="entry name" value="P-loop_NTPase"/>
</dbReference>
<evidence type="ECO:0000256" key="1">
    <source>
        <dbReference type="SAM" id="MobiDB-lite"/>
    </source>
</evidence>
<evidence type="ECO:0000313" key="3">
    <source>
        <dbReference type="Proteomes" id="UP000800035"/>
    </source>
</evidence>
<sequence length="277" mass="31219">MSDSEAEGGIPLIEPEFDTSTTSKKRKRDSESETSHESKKAIKKAKRKEKKKQKLKAINEDDLDEELGINHAFERMDSQLLADYINSRTRLYGKDLSSVELEDKFIPTRTIKDTSSWAETRKLDNLATFLKKQCKKLGPTPDKPKGAPHTLVVTASGIRAADVFRSLKTGLPKAGVKNPNVAKLFAKHMKVAEQVEHLKKNKIDFGVGTPERLSALLDQNALSTVNLKRVVIDASYIDQKKRGILDMKELHEPLIKLLLRKEFVGDDDDGNDLFLFY</sequence>
<dbReference type="Pfam" id="PF14617">
    <property type="entry name" value="CMS1"/>
    <property type="match status" value="1"/>
</dbReference>
<dbReference type="PANTHER" id="PTHR24030">
    <property type="entry name" value="PROTEIN CMSS1"/>
    <property type="match status" value="1"/>
</dbReference>
<name>A0A6A5U3U4_9PLEO</name>
<protein>
    <recommendedName>
        <fullName evidence="4">Protein CMS1</fullName>
    </recommendedName>
</protein>
<proteinExistence type="predicted"/>
<dbReference type="Gene3D" id="3.40.50.300">
    <property type="entry name" value="P-loop containing nucleotide triphosphate hydrolases"/>
    <property type="match status" value="1"/>
</dbReference>
<evidence type="ECO:0008006" key="4">
    <source>
        <dbReference type="Google" id="ProtNLM"/>
    </source>
</evidence>
<dbReference type="EMBL" id="ML976986">
    <property type="protein sequence ID" value="KAF1958619.1"/>
    <property type="molecule type" value="Genomic_DNA"/>
</dbReference>
<dbReference type="SUPFAM" id="SSF52540">
    <property type="entry name" value="P-loop containing nucleoside triphosphate hydrolases"/>
    <property type="match status" value="1"/>
</dbReference>
<organism evidence="2 3">
    <name type="scientific">Byssothecium circinans</name>
    <dbReference type="NCBI Taxonomy" id="147558"/>
    <lineage>
        <taxon>Eukaryota</taxon>
        <taxon>Fungi</taxon>
        <taxon>Dikarya</taxon>
        <taxon>Ascomycota</taxon>
        <taxon>Pezizomycotina</taxon>
        <taxon>Dothideomycetes</taxon>
        <taxon>Pleosporomycetidae</taxon>
        <taxon>Pleosporales</taxon>
        <taxon>Massarineae</taxon>
        <taxon>Massarinaceae</taxon>
        <taxon>Byssothecium</taxon>
    </lineage>
</organism>
<evidence type="ECO:0000313" key="2">
    <source>
        <dbReference type="EMBL" id="KAF1958619.1"/>
    </source>
</evidence>
<dbReference type="GO" id="GO:0005634">
    <property type="term" value="C:nucleus"/>
    <property type="evidence" value="ECO:0007669"/>
    <property type="project" value="TreeGrafter"/>
</dbReference>
<gene>
    <name evidence="2" type="ORF">CC80DRAFT_490453</name>
</gene>
<dbReference type="GO" id="GO:0030686">
    <property type="term" value="C:90S preribosome"/>
    <property type="evidence" value="ECO:0007669"/>
    <property type="project" value="TreeGrafter"/>
</dbReference>
<dbReference type="Proteomes" id="UP000800035">
    <property type="component" value="Unassembled WGS sequence"/>
</dbReference>
<dbReference type="OrthoDB" id="1929311at2759"/>
<feature type="region of interest" description="Disordered" evidence="1">
    <location>
        <begin position="1"/>
        <end position="55"/>
    </location>
</feature>
<accession>A0A6A5U3U4</accession>
<dbReference type="AlphaFoldDB" id="A0A6A5U3U4"/>
<feature type="compositionally biased region" description="Basic and acidic residues" evidence="1">
    <location>
        <begin position="28"/>
        <end position="40"/>
    </location>
</feature>